<evidence type="ECO:0000313" key="5">
    <source>
        <dbReference type="Proteomes" id="UP000001514"/>
    </source>
</evidence>
<dbReference type="Proteomes" id="UP000001514">
    <property type="component" value="Unassembled WGS sequence"/>
</dbReference>
<dbReference type="InParanoid" id="D8RHF0"/>
<dbReference type="KEGG" id="smo:SELMODRAFT_411368"/>
<protein>
    <recommendedName>
        <fullName evidence="3">WRC domain-containing protein</fullName>
    </recommendedName>
</protein>
<dbReference type="InterPro" id="IPR014977">
    <property type="entry name" value="WRC_dom"/>
</dbReference>
<dbReference type="Gramene" id="EFJ28767">
    <property type="protein sequence ID" value="EFJ28767"/>
    <property type="gene ID" value="SELMODRAFT_411368"/>
</dbReference>
<feature type="region of interest" description="Disordered" evidence="2">
    <location>
        <begin position="1"/>
        <end position="30"/>
    </location>
</feature>
<feature type="domain" description="WRC" evidence="3">
    <location>
        <begin position="143"/>
        <end position="187"/>
    </location>
</feature>
<reference evidence="4 5" key="1">
    <citation type="journal article" date="2011" name="Science">
        <title>The Selaginella genome identifies genetic changes associated with the evolution of vascular plants.</title>
        <authorList>
            <person name="Banks J.A."/>
            <person name="Nishiyama T."/>
            <person name="Hasebe M."/>
            <person name="Bowman J.L."/>
            <person name="Gribskov M."/>
            <person name="dePamphilis C."/>
            <person name="Albert V.A."/>
            <person name="Aono N."/>
            <person name="Aoyama T."/>
            <person name="Ambrose B.A."/>
            <person name="Ashton N.W."/>
            <person name="Axtell M.J."/>
            <person name="Barker E."/>
            <person name="Barker M.S."/>
            <person name="Bennetzen J.L."/>
            <person name="Bonawitz N.D."/>
            <person name="Chapple C."/>
            <person name="Cheng C."/>
            <person name="Correa L.G."/>
            <person name="Dacre M."/>
            <person name="DeBarry J."/>
            <person name="Dreyer I."/>
            <person name="Elias M."/>
            <person name="Engstrom E.M."/>
            <person name="Estelle M."/>
            <person name="Feng L."/>
            <person name="Finet C."/>
            <person name="Floyd S.K."/>
            <person name="Frommer W.B."/>
            <person name="Fujita T."/>
            <person name="Gramzow L."/>
            <person name="Gutensohn M."/>
            <person name="Harholt J."/>
            <person name="Hattori M."/>
            <person name="Heyl A."/>
            <person name="Hirai T."/>
            <person name="Hiwatashi Y."/>
            <person name="Ishikawa M."/>
            <person name="Iwata M."/>
            <person name="Karol K.G."/>
            <person name="Koehler B."/>
            <person name="Kolukisaoglu U."/>
            <person name="Kubo M."/>
            <person name="Kurata T."/>
            <person name="Lalonde S."/>
            <person name="Li K."/>
            <person name="Li Y."/>
            <person name="Litt A."/>
            <person name="Lyons E."/>
            <person name="Manning G."/>
            <person name="Maruyama T."/>
            <person name="Michael T.P."/>
            <person name="Mikami K."/>
            <person name="Miyazaki S."/>
            <person name="Morinaga S."/>
            <person name="Murata T."/>
            <person name="Mueller-Roeber B."/>
            <person name="Nelson D.R."/>
            <person name="Obara M."/>
            <person name="Oguri Y."/>
            <person name="Olmstead R.G."/>
            <person name="Onodera N."/>
            <person name="Petersen B.L."/>
            <person name="Pils B."/>
            <person name="Prigge M."/>
            <person name="Rensing S.A."/>
            <person name="Riano-Pachon D.M."/>
            <person name="Roberts A.W."/>
            <person name="Sato Y."/>
            <person name="Scheller H.V."/>
            <person name="Schulz B."/>
            <person name="Schulz C."/>
            <person name="Shakirov E.V."/>
            <person name="Shibagaki N."/>
            <person name="Shinohara N."/>
            <person name="Shippen D.E."/>
            <person name="Soerensen I."/>
            <person name="Sotooka R."/>
            <person name="Sugimoto N."/>
            <person name="Sugita M."/>
            <person name="Sumikawa N."/>
            <person name="Tanurdzic M."/>
            <person name="Theissen G."/>
            <person name="Ulvskov P."/>
            <person name="Wakazuki S."/>
            <person name="Weng J.K."/>
            <person name="Willats W.W."/>
            <person name="Wipf D."/>
            <person name="Wolf P.G."/>
            <person name="Yang L."/>
            <person name="Zimmer A.D."/>
            <person name="Zhu Q."/>
            <person name="Mitros T."/>
            <person name="Hellsten U."/>
            <person name="Loque D."/>
            <person name="Otillar R."/>
            <person name="Salamov A."/>
            <person name="Schmutz J."/>
            <person name="Shapiro H."/>
            <person name="Lindquist E."/>
            <person name="Lucas S."/>
            <person name="Rokhsar D."/>
            <person name="Grigoriev I.V."/>
        </authorList>
    </citation>
    <scope>NUCLEOTIDE SEQUENCE [LARGE SCALE GENOMIC DNA]</scope>
</reference>
<dbReference type="EMBL" id="GL377579">
    <property type="protein sequence ID" value="EFJ28767.1"/>
    <property type="molecule type" value="Genomic_DNA"/>
</dbReference>
<evidence type="ECO:0000256" key="1">
    <source>
        <dbReference type="ARBA" id="ARBA00023242"/>
    </source>
</evidence>
<dbReference type="PROSITE" id="PS51667">
    <property type="entry name" value="WRC"/>
    <property type="match status" value="1"/>
</dbReference>
<keyword evidence="5" id="KW-1185">Reference proteome</keyword>
<evidence type="ECO:0000256" key="2">
    <source>
        <dbReference type="SAM" id="MobiDB-lite"/>
    </source>
</evidence>
<dbReference type="PANTHER" id="PTHR34122">
    <property type="entry name" value="EXPRESSED PROTEIN-RELATED"/>
    <property type="match status" value="1"/>
</dbReference>
<accession>D8RHF0</accession>
<dbReference type="PANTHER" id="PTHR34122:SF4">
    <property type="entry name" value="WRC DOMAIN-CONTAINING PROTEIN"/>
    <property type="match status" value="1"/>
</dbReference>
<gene>
    <name evidence="4" type="ORF">SELMODRAFT_411368</name>
</gene>
<dbReference type="AlphaFoldDB" id="D8RHF0"/>
<proteinExistence type="predicted"/>
<name>D8RHF0_SELML</name>
<keyword evidence="1" id="KW-0539">Nucleus</keyword>
<organism evidence="5">
    <name type="scientific">Selaginella moellendorffii</name>
    <name type="common">Spikemoss</name>
    <dbReference type="NCBI Taxonomy" id="88036"/>
    <lineage>
        <taxon>Eukaryota</taxon>
        <taxon>Viridiplantae</taxon>
        <taxon>Streptophyta</taxon>
        <taxon>Embryophyta</taxon>
        <taxon>Tracheophyta</taxon>
        <taxon>Lycopodiopsida</taxon>
        <taxon>Selaginellales</taxon>
        <taxon>Selaginellaceae</taxon>
        <taxon>Selaginella</taxon>
    </lineage>
</organism>
<evidence type="ECO:0000313" key="4">
    <source>
        <dbReference type="EMBL" id="EFJ28767.1"/>
    </source>
</evidence>
<evidence type="ECO:0000259" key="3">
    <source>
        <dbReference type="PROSITE" id="PS51667"/>
    </source>
</evidence>
<dbReference type="HOGENOM" id="CLU_1521684_0_0_1"/>
<sequence>MEPVDSHASLRCSSLPPPSCTGGDDSKSSAAEEAAAGTPMSQLLRMVFAQTPNASLTPRQALARMMISGLCGGEEPALVLEQVATTMSTDPYFLQLKRGRFRVRNNADEMDDGTLPVPQTPRAIPKTLRLLDGLPDLEPADVQGVETLCSCKNGNGWKCSQKAKPGYLLCEHHLDLNFRRKMRRVSRMKDELTSRMKQKSHYLDKLS</sequence>